<keyword evidence="2" id="KW-1185">Reference proteome</keyword>
<dbReference type="Proteomes" id="UP000018143">
    <property type="component" value="Unassembled WGS sequence"/>
</dbReference>
<protein>
    <submittedName>
        <fullName evidence="1">Uncharacterized protein</fullName>
    </submittedName>
</protein>
<name>T1DUZ0_9HELI</name>
<evidence type="ECO:0000313" key="1">
    <source>
        <dbReference type="EMBL" id="GAD18067.1"/>
    </source>
</evidence>
<sequence length="40" mass="4843">MVVKKYNKCNQDSINKTRIKEIIKLKKREFVGLKKIKEFC</sequence>
<reference evidence="1 2" key="1">
    <citation type="journal article" date="2013" name="Genome Announc.">
        <title>Draft Genome Sequence of Helicobacter fennelliae Strain MRY12-0050, Isolated from a Bacteremia Patient.</title>
        <authorList>
            <person name="Rimbara E."/>
            <person name="Matsui M."/>
            <person name="Mori S."/>
            <person name="Suzuki S."/>
            <person name="Suzuki M."/>
            <person name="Kim H."/>
            <person name="Sekizuka T."/>
            <person name="Kuroda M."/>
            <person name="Shibayama K."/>
        </authorList>
    </citation>
    <scope>NUCLEOTIDE SEQUENCE [LARGE SCALE GENOMIC DNA]</scope>
    <source>
        <strain evidence="1 2">MRY12-0050</strain>
    </source>
</reference>
<organism evidence="1 2">
    <name type="scientific">Helicobacter fennelliae MRY12-0050</name>
    <dbReference type="NCBI Taxonomy" id="1325130"/>
    <lineage>
        <taxon>Bacteria</taxon>
        <taxon>Pseudomonadati</taxon>
        <taxon>Campylobacterota</taxon>
        <taxon>Epsilonproteobacteria</taxon>
        <taxon>Campylobacterales</taxon>
        <taxon>Helicobacteraceae</taxon>
        <taxon>Helicobacter</taxon>
    </lineage>
</organism>
<accession>T1DUZ0</accession>
<gene>
    <name evidence="1" type="ORF">HFN_1665</name>
</gene>
<comment type="caution">
    <text evidence="1">The sequence shown here is derived from an EMBL/GenBank/DDBJ whole genome shotgun (WGS) entry which is preliminary data.</text>
</comment>
<proteinExistence type="predicted"/>
<dbReference type="EMBL" id="BASD01000004">
    <property type="protein sequence ID" value="GAD18067.1"/>
    <property type="molecule type" value="Genomic_DNA"/>
</dbReference>
<dbReference type="STRING" id="1325130.HFN_1665"/>
<dbReference type="AlphaFoldDB" id="T1DUZ0"/>
<evidence type="ECO:0000313" key="2">
    <source>
        <dbReference type="Proteomes" id="UP000018143"/>
    </source>
</evidence>